<sequence length="158" mass="16346">MPDLLTHVLLAYVAGAVVVGRTALPDRYLPVVTVGAVTPDVMKAAVLGEAVAGTAAGVPYSFWGIHTLGGVVVLAGVGAMTVRSDDRRAAFGALVLGGVTHLFLDLFVIRVDGFGAPYLFPLTAWLPPAGNLYASTDVWPAAVAIAVAVPVWLARRRG</sequence>
<reference evidence="2 5" key="2">
    <citation type="journal article" date="2019" name="Nat. Commun.">
        <title>A new type of DNA phosphorothioation-based antiviral system in archaea.</title>
        <authorList>
            <person name="Xiong L."/>
            <person name="Liu S."/>
            <person name="Chen S."/>
            <person name="Xiao Y."/>
            <person name="Zhu B."/>
            <person name="Gao Y."/>
            <person name="Zhang Y."/>
            <person name="Chen B."/>
            <person name="Luo J."/>
            <person name="Deng Z."/>
            <person name="Chen X."/>
            <person name="Wang L."/>
            <person name="Chen S."/>
        </authorList>
    </citation>
    <scope>NUCLEOTIDE SEQUENCE [LARGE SCALE GENOMIC DNA]</scope>
    <source>
        <strain evidence="2 5">CGMCC 1.10331</strain>
    </source>
</reference>
<organism evidence="3 4">
    <name type="scientific">Halobellus limi</name>
    <dbReference type="NCBI Taxonomy" id="699433"/>
    <lineage>
        <taxon>Archaea</taxon>
        <taxon>Methanobacteriati</taxon>
        <taxon>Methanobacteriota</taxon>
        <taxon>Stenosarchaea group</taxon>
        <taxon>Halobacteria</taxon>
        <taxon>Halobacteriales</taxon>
        <taxon>Haloferacaceae</taxon>
        <taxon>Halobellus</taxon>
    </lineage>
</organism>
<evidence type="ECO:0000313" key="3">
    <source>
        <dbReference type="EMBL" id="SEF81374.1"/>
    </source>
</evidence>
<dbReference type="OrthoDB" id="241062at2157"/>
<dbReference type="AlphaFoldDB" id="A0A1H5V2B3"/>
<dbReference type="KEGG" id="hlm:DV707_03700"/>
<keyword evidence="2" id="KW-0378">Hydrolase</keyword>
<keyword evidence="1" id="KW-0812">Transmembrane</keyword>
<evidence type="ECO:0000313" key="4">
    <source>
        <dbReference type="Proteomes" id="UP000236740"/>
    </source>
</evidence>
<dbReference type="Proteomes" id="UP000236740">
    <property type="component" value="Unassembled WGS sequence"/>
</dbReference>
<reference evidence="3 4" key="1">
    <citation type="submission" date="2016-10" db="EMBL/GenBank/DDBJ databases">
        <authorList>
            <person name="de Groot N.N."/>
        </authorList>
    </citation>
    <scope>NUCLEOTIDE SEQUENCE [LARGE SCALE GENOMIC DNA]</scope>
    <source>
        <strain evidence="3 4">CGMCC 1.10331</strain>
    </source>
</reference>
<keyword evidence="4" id="KW-1185">Reference proteome</keyword>
<evidence type="ECO:0000313" key="5">
    <source>
        <dbReference type="Proteomes" id="UP000296733"/>
    </source>
</evidence>
<dbReference type="Proteomes" id="UP000296733">
    <property type="component" value="Chromosome"/>
</dbReference>
<feature type="transmembrane region" description="Helical" evidence="1">
    <location>
        <begin position="89"/>
        <end position="111"/>
    </location>
</feature>
<evidence type="ECO:0000256" key="1">
    <source>
        <dbReference type="SAM" id="Phobius"/>
    </source>
</evidence>
<name>A0A1H5V2B3_9EURY</name>
<keyword evidence="1" id="KW-1133">Transmembrane helix</keyword>
<protein>
    <submittedName>
        <fullName evidence="2">Metal-dependent hydrolase</fullName>
    </submittedName>
</protein>
<dbReference type="GeneID" id="39857162"/>
<gene>
    <name evidence="2" type="ORF">DV707_03700</name>
    <name evidence="3" type="ORF">SAMN04488133_0817</name>
</gene>
<dbReference type="EMBL" id="FNVN01000001">
    <property type="protein sequence ID" value="SEF81374.1"/>
    <property type="molecule type" value="Genomic_DNA"/>
</dbReference>
<accession>A0A1H5V2B3</accession>
<keyword evidence="1" id="KW-0472">Membrane</keyword>
<proteinExistence type="predicted"/>
<dbReference type="GO" id="GO:0016787">
    <property type="term" value="F:hydrolase activity"/>
    <property type="evidence" value="ECO:0007669"/>
    <property type="project" value="UniProtKB-KW"/>
</dbReference>
<dbReference type="RefSeq" id="WP_103990556.1">
    <property type="nucleotide sequence ID" value="NZ_CP031311.1"/>
</dbReference>
<feature type="transmembrane region" description="Helical" evidence="1">
    <location>
        <begin position="131"/>
        <end position="154"/>
    </location>
</feature>
<dbReference type="EMBL" id="CP031311">
    <property type="protein sequence ID" value="QCC46843.1"/>
    <property type="molecule type" value="Genomic_DNA"/>
</dbReference>
<feature type="transmembrane region" description="Helical" evidence="1">
    <location>
        <begin position="60"/>
        <end position="82"/>
    </location>
</feature>
<evidence type="ECO:0000313" key="2">
    <source>
        <dbReference type="EMBL" id="QCC46843.1"/>
    </source>
</evidence>